<evidence type="ECO:0000256" key="5">
    <source>
        <dbReference type="SAM" id="MobiDB-lite"/>
    </source>
</evidence>
<evidence type="ECO:0000313" key="8">
    <source>
        <dbReference type="EMBL" id="KAG8450643.1"/>
    </source>
</evidence>
<dbReference type="Gene3D" id="3.30.40.10">
    <property type="entry name" value="Zinc/RING finger domain, C3HC4 (zinc finger)"/>
    <property type="match status" value="1"/>
</dbReference>
<keyword evidence="6" id="KW-0472">Membrane</keyword>
<evidence type="ECO:0000256" key="2">
    <source>
        <dbReference type="ARBA" id="ARBA00022771"/>
    </source>
</evidence>
<proteinExistence type="predicted"/>
<evidence type="ECO:0000256" key="3">
    <source>
        <dbReference type="ARBA" id="ARBA00022833"/>
    </source>
</evidence>
<protein>
    <recommendedName>
        <fullName evidence="7">RING-type domain-containing protein</fullName>
    </recommendedName>
</protein>
<evidence type="ECO:0000256" key="6">
    <source>
        <dbReference type="SAM" id="Phobius"/>
    </source>
</evidence>
<dbReference type="Pfam" id="PF13639">
    <property type="entry name" value="zf-RING_2"/>
    <property type="match status" value="1"/>
</dbReference>
<dbReference type="OrthoDB" id="8062037at2759"/>
<dbReference type="AlphaFoldDB" id="A0A8T2K3I6"/>
<feature type="compositionally biased region" description="Basic and acidic residues" evidence="5">
    <location>
        <begin position="339"/>
        <end position="350"/>
    </location>
</feature>
<evidence type="ECO:0000313" key="9">
    <source>
        <dbReference type="Proteomes" id="UP000812440"/>
    </source>
</evidence>
<keyword evidence="3" id="KW-0862">Zinc</keyword>
<feature type="compositionally biased region" description="Low complexity" evidence="5">
    <location>
        <begin position="226"/>
        <end position="247"/>
    </location>
</feature>
<dbReference type="InterPro" id="IPR013083">
    <property type="entry name" value="Znf_RING/FYVE/PHD"/>
</dbReference>
<accession>A0A8T2K3I6</accession>
<dbReference type="CDD" id="cd16666">
    <property type="entry name" value="RING-H2_RNF43-like"/>
    <property type="match status" value="1"/>
</dbReference>
<feature type="domain" description="RING-type" evidence="7">
    <location>
        <begin position="86"/>
        <end position="126"/>
    </location>
</feature>
<dbReference type="SMART" id="SM00184">
    <property type="entry name" value="RING"/>
    <property type="match status" value="1"/>
</dbReference>
<gene>
    <name evidence="8" type="ORF">GDO86_003062</name>
</gene>
<comment type="caution">
    <text evidence="8">The sequence shown here is derived from an EMBL/GenBank/DDBJ whole genome shotgun (WGS) entry which is preliminary data.</text>
</comment>
<name>A0A8T2K3I6_9PIPI</name>
<feature type="compositionally biased region" description="Pro residues" evidence="5">
    <location>
        <begin position="277"/>
        <end position="287"/>
    </location>
</feature>
<dbReference type="InterPro" id="IPR001841">
    <property type="entry name" value="Znf_RING"/>
</dbReference>
<evidence type="ECO:0000259" key="7">
    <source>
        <dbReference type="PROSITE" id="PS50089"/>
    </source>
</evidence>
<feature type="compositionally biased region" description="Basic residues" evidence="5">
    <location>
        <begin position="309"/>
        <end position="323"/>
    </location>
</feature>
<keyword evidence="2 4" id="KW-0863">Zinc-finger</keyword>
<dbReference type="Proteomes" id="UP000812440">
    <property type="component" value="Chromosome 2"/>
</dbReference>
<dbReference type="GO" id="GO:0008270">
    <property type="term" value="F:zinc ion binding"/>
    <property type="evidence" value="ECO:0007669"/>
    <property type="project" value="UniProtKB-KW"/>
</dbReference>
<dbReference type="EMBL" id="JAACNH010000002">
    <property type="protein sequence ID" value="KAG8450643.1"/>
    <property type="molecule type" value="Genomic_DNA"/>
</dbReference>
<keyword evidence="6" id="KW-0812">Transmembrane</keyword>
<sequence length="494" mass="55964">SPVQLHHDIWIILTVFGTVLIILLCSVVRLSCKQPTTQDSIHQQTLLAISRLGTRRYQQRVSREPHPITSNSRMESASTSSCGLVCAICLEEFTDGQELRILPCCHEYHLSCVDHWLIQKHTCPLCMYDILESGTTARSDNRAPTRAQLWRQYPGTAQLLQHSSPQEMQIFYPTPSNHILIPRLPYYLDHRHSWQIPDHMPMQFRTHRRIPESPRDLSISPFYPESSGYVPDDPGSDSSSGPCNGSSSENCTDISLHCLHGTSSSSCHSSQSNQEDNPPPALTPFPLPTGDLPLINTHLSPQASYASHVHFHQHRHHHYKRKPNLSNSHPYRSKRRSRRGEPVSNREHRSINGTSGESKSTMTRKDLRTSSSKPCIDPRTNREAGRHIQSTASVLQGRNEPDAATPFRGSRTDQASRTYRKKKTTAPMHLRRLLQNQGAQLCESAHPRWVEELRPLHSRASTQRENTAAVHLYHPPHHNQGATEEIEAVCEHTV</sequence>
<dbReference type="PROSITE" id="PS50089">
    <property type="entry name" value="ZF_RING_2"/>
    <property type="match status" value="1"/>
</dbReference>
<keyword evidence="6" id="KW-1133">Transmembrane helix</keyword>
<keyword evidence="1" id="KW-0479">Metal-binding</keyword>
<evidence type="ECO:0000256" key="1">
    <source>
        <dbReference type="ARBA" id="ARBA00022723"/>
    </source>
</evidence>
<feature type="transmembrane region" description="Helical" evidence="6">
    <location>
        <begin position="9"/>
        <end position="30"/>
    </location>
</feature>
<keyword evidence="9" id="KW-1185">Reference proteome</keyword>
<feature type="region of interest" description="Disordered" evidence="5">
    <location>
        <begin position="213"/>
        <end position="247"/>
    </location>
</feature>
<feature type="compositionally biased region" description="Polar residues" evidence="5">
    <location>
        <begin position="351"/>
        <end position="361"/>
    </location>
</feature>
<dbReference type="SUPFAM" id="SSF57850">
    <property type="entry name" value="RING/U-box"/>
    <property type="match status" value="1"/>
</dbReference>
<organism evidence="8 9">
    <name type="scientific">Hymenochirus boettgeri</name>
    <name type="common">Congo dwarf clawed frog</name>
    <dbReference type="NCBI Taxonomy" id="247094"/>
    <lineage>
        <taxon>Eukaryota</taxon>
        <taxon>Metazoa</taxon>
        <taxon>Chordata</taxon>
        <taxon>Craniata</taxon>
        <taxon>Vertebrata</taxon>
        <taxon>Euteleostomi</taxon>
        <taxon>Amphibia</taxon>
        <taxon>Batrachia</taxon>
        <taxon>Anura</taxon>
        <taxon>Pipoidea</taxon>
        <taxon>Pipidae</taxon>
        <taxon>Pipinae</taxon>
        <taxon>Hymenochirus</taxon>
    </lineage>
</organism>
<dbReference type="PANTHER" id="PTHR16200">
    <property type="entry name" value="RING ZINC FINGER"/>
    <property type="match status" value="1"/>
</dbReference>
<dbReference type="InterPro" id="IPR051073">
    <property type="entry name" value="ZNRF3_Arkadia_E3_ligases"/>
</dbReference>
<reference evidence="8" key="1">
    <citation type="thesis" date="2020" institute="ProQuest LLC" country="789 East Eisenhower Parkway, Ann Arbor, MI, USA">
        <title>Comparative Genomics and Chromosome Evolution.</title>
        <authorList>
            <person name="Mudd A.B."/>
        </authorList>
    </citation>
    <scope>NUCLEOTIDE SEQUENCE</scope>
    <source>
        <strain evidence="8">Female2</strain>
        <tissue evidence="8">Blood</tissue>
    </source>
</reference>
<feature type="non-terminal residue" evidence="8">
    <location>
        <position position="494"/>
    </location>
</feature>
<evidence type="ECO:0000256" key="4">
    <source>
        <dbReference type="PROSITE-ProRule" id="PRU00175"/>
    </source>
</evidence>
<feature type="compositionally biased region" description="Low complexity" evidence="5">
    <location>
        <begin position="262"/>
        <end position="272"/>
    </location>
</feature>
<feature type="region of interest" description="Disordered" evidence="5">
    <location>
        <begin position="262"/>
        <end position="422"/>
    </location>
</feature>